<sequence length="578" mass="65183">MKKYIALIITALITALILLPCIAISQETPAASSASGAAAQTLGKADDSSTFEAEAQQNTLEILRSIVKSKATLKQRMDEKKQAMDKASSETERQYLNEELAALDKQMADAVTDFEMTATGVEIGRFVAKKKERFDWKDELLSLAEPGIMELKRLTVKARHKSKLNDELANYQELLPVAIKARTRVESLLSQTEDQALVTALKDILPEYKGIESQIKNKVDLVQLKLEEIKRQEASVIDSTQDSVKRFFRTRGLYLFLAILACIGVVLLIKGLYHTLIRLVPGYKLEYRPFHIRVLELVYRLMMLVLTVLAVMAVFYFVEDWVLLSLTIIFIMGVVWATKYTLPMYLDKSKLMLNVGAVREGERMIYQGVAWRVKNINFHTLLENPDLGITLRIPIMELIGKTSRRCDPHESWFPCRKNDWVILSDGTRGGVTHLSHETVELVLRGGAKKTYQTADFLAMTPLNLSVNFRIKVPFGIGYGHQKDATTTIPELLSAFIQEQIEKEGYADDLLNLRVEFAQAGASSLDLVVITDFKGSQAPVYNRLTRSIQRWCVDAASQYNWDIPFPQIAVHLPGDSVMS</sequence>
<feature type="transmembrane region" description="Helical" evidence="2">
    <location>
        <begin position="323"/>
        <end position="342"/>
    </location>
</feature>
<dbReference type="HOGENOM" id="CLU_022475_0_0_7"/>
<dbReference type="eggNOG" id="COG1196">
    <property type="taxonomic scope" value="Bacteria"/>
</dbReference>
<protein>
    <recommendedName>
        <fullName evidence="5">Small-conductance mechanosensitive channel</fullName>
    </recommendedName>
</protein>
<evidence type="ECO:0000313" key="4">
    <source>
        <dbReference type="Proteomes" id="UP000005778"/>
    </source>
</evidence>
<dbReference type="GO" id="GO:0016020">
    <property type="term" value="C:membrane"/>
    <property type="evidence" value="ECO:0007669"/>
    <property type="project" value="InterPro"/>
</dbReference>
<dbReference type="Proteomes" id="UP000005778">
    <property type="component" value="Chromosome"/>
</dbReference>
<proteinExistence type="predicted"/>
<evidence type="ECO:0000313" key="3">
    <source>
        <dbReference type="EMBL" id="EIM62532.1"/>
    </source>
</evidence>
<reference evidence="3 4" key="1">
    <citation type="submission" date="2011-09" db="EMBL/GenBank/DDBJ databases">
        <authorList>
            <consortium name="US DOE Joint Genome Institute (JGI-PGF)"/>
            <person name="Lucas S."/>
            <person name="Han J."/>
            <person name="Lapidus A."/>
            <person name="Cheng J.-F."/>
            <person name="Goodwin L."/>
            <person name="Pitluck S."/>
            <person name="Peters L."/>
            <person name="Land M.L."/>
            <person name="Hauser L."/>
            <person name="Orellana R."/>
            <person name="Lovley D."/>
            <person name="Woyke T.J."/>
        </authorList>
    </citation>
    <scope>NUCLEOTIDE SEQUENCE [LARGE SCALE GENOMIC DNA]</scope>
    <source>
        <strain evidence="3 4">2ac9</strain>
    </source>
</reference>
<feature type="coiled-coil region" evidence="1">
    <location>
        <begin position="70"/>
        <end position="106"/>
    </location>
</feature>
<evidence type="ECO:0000256" key="1">
    <source>
        <dbReference type="SAM" id="Coils"/>
    </source>
</evidence>
<evidence type="ECO:0008006" key="5">
    <source>
        <dbReference type="Google" id="ProtNLM"/>
    </source>
</evidence>
<keyword evidence="2" id="KW-0472">Membrane</keyword>
<dbReference type="AlphaFoldDB" id="I5AZ69"/>
<dbReference type="STRING" id="879212.DespoDRAFT_00516"/>
<accession>I5AZ69</accession>
<keyword evidence="1" id="KW-0175">Coiled coil</keyword>
<reference evidence="3 4" key="2">
    <citation type="submission" date="2012-02" db="EMBL/GenBank/DDBJ databases">
        <title>Improved High-Quality Draft sequence of Desulfobacter postgatei 2ac9.</title>
        <authorList>
            <consortium name="US DOE Joint Genome Institute"/>
            <person name="Lucas S."/>
            <person name="Han J."/>
            <person name="Lapidus A."/>
            <person name="Cheng J.-F."/>
            <person name="Goodwin L."/>
            <person name="Pitluck S."/>
            <person name="Peters L."/>
            <person name="Ovchinnikova G."/>
            <person name="Held B."/>
            <person name="Detter J.C."/>
            <person name="Han C."/>
            <person name="Tapia R."/>
            <person name="Land M."/>
            <person name="Hauser L."/>
            <person name="Kyrpides N."/>
            <person name="Ivanova N."/>
            <person name="Pagani I."/>
            <person name="Orellana R."/>
            <person name="Lovley D."/>
            <person name="Woyke T."/>
        </authorList>
    </citation>
    <scope>NUCLEOTIDE SEQUENCE [LARGE SCALE GENOMIC DNA]</scope>
    <source>
        <strain evidence="3 4">2ac9</strain>
    </source>
</reference>
<dbReference type="OrthoDB" id="227003at2"/>
<organism evidence="3 4">
    <name type="scientific">Desulfobacter postgatei 2ac9</name>
    <dbReference type="NCBI Taxonomy" id="879212"/>
    <lineage>
        <taxon>Bacteria</taxon>
        <taxon>Pseudomonadati</taxon>
        <taxon>Thermodesulfobacteriota</taxon>
        <taxon>Desulfobacteria</taxon>
        <taxon>Desulfobacterales</taxon>
        <taxon>Desulfobacteraceae</taxon>
        <taxon>Desulfobacter</taxon>
    </lineage>
</organism>
<evidence type="ECO:0000256" key="2">
    <source>
        <dbReference type="SAM" id="Phobius"/>
    </source>
</evidence>
<gene>
    <name evidence="3" type="ORF">DespoDRAFT_00516</name>
</gene>
<feature type="transmembrane region" description="Helical" evidence="2">
    <location>
        <begin position="253"/>
        <end position="276"/>
    </location>
</feature>
<name>I5AZ69_9BACT</name>
<keyword evidence="2" id="KW-1133">Transmembrane helix</keyword>
<keyword evidence="2" id="KW-0812">Transmembrane</keyword>
<dbReference type="SUPFAM" id="SSF82689">
    <property type="entry name" value="Mechanosensitive channel protein MscS (YggB), C-terminal domain"/>
    <property type="match status" value="1"/>
</dbReference>
<dbReference type="EMBL" id="CM001488">
    <property type="protein sequence ID" value="EIM62532.1"/>
    <property type="molecule type" value="Genomic_DNA"/>
</dbReference>
<dbReference type="InterPro" id="IPR011066">
    <property type="entry name" value="MscS_channel_C_sf"/>
</dbReference>
<keyword evidence="4" id="KW-1185">Reference proteome</keyword>
<dbReference type="RefSeq" id="WP_004071141.1">
    <property type="nucleotide sequence ID" value="NZ_CM001488.1"/>
</dbReference>
<feature type="transmembrane region" description="Helical" evidence="2">
    <location>
        <begin position="297"/>
        <end position="317"/>
    </location>
</feature>